<evidence type="ECO:0000256" key="1">
    <source>
        <dbReference type="SAM" id="MobiDB-lite"/>
    </source>
</evidence>
<proteinExistence type="predicted"/>
<accession>A0A4Y7SWX7</accession>
<dbReference type="OrthoDB" id="3205170at2759"/>
<feature type="compositionally biased region" description="Low complexity" evidence="1">
    <location>
        <begin position="16"/>
        <end position="25"/>
    </location>
</feature>
<name>A0A4Y7SWX7_COPMI</name>
<dbReference type="Proteomes" id="UP000298030">
    <property type="component" value="Unassembled WGS sequence"/>
</dbReference>
<evidence type="ECO:0000313" key="3">
    <source>
        <dbReference type="Proteomes" id="UP000298030"/>
    </source>
</evidence>
<dbReference type="AlphaFoldDB" id="A0A4Y7SWX7"/>
<comment type="caution">
    <text evidence="2">The sequence shown here is derived from an EMBL/GenBank/DDBJ whole genome shotgun (WGS) entry which is preliminary data.</text>
</comment>
<evidence type="ECO:0000313" key="2">
    <source>
        <dbReference type="EMBL" id="TEB26365.1"/>
    </source>
</evidence>
<organism evidence="2 3">
    <name type="scientific">Coprinellus micaceus</name>
    <name type="common">Glistening ink-cap mushroom</name>
    <name type="synonym">Coprinus micaceus</name>
    <dbReference type="NCBI Taxonomy" id="71717"/>
    <lineage>
        <taxon>Eukaryota</taxon>
        <taxon>Fungi</taxon>
        <taxon>Dikarya</taxon>
        <taxon>Basidiomycota</taxon>
        <taxon>Agaricomycotina</taxon>
        <taxon>Agaricomycetes</taxon>
        <taxon>Agaricomycetidae</taxon>
        <taxon>Agaricales</taxon>
        <taxon>Agaricineae</taxon>
        <taxon>Psathyrellaceae</taxon>
        <taxon>Coprinellus</taxon>
    </lineage>
</organism>
<feature type="region of interest" description="Disordered" evidence="1">
    <location>
        <begin position="1"/>
        <end position="49"/>
    </location>
</feature>
<protein>
    <submittedName>
        <fullName evidence="2">Uncharacterized protein</fullName>
    </submittedName>
</protein>
<gene>
    <name evidence="2" type="ORF">FA13DRAFT_1816999</name>
</gene>
<dbReference type="EMBL" id="QPFP01000049">
    <property type="protein sequence ID" value="TEB26365.1"/>
    <property type="molecule type" value="Genomic_DNA"/>
</dbReference>
<keyword evidence="3" id="KW-1185">Reference proteome</keyword>
<reference evidence="2 3" key="1">
    <citation type="journal article" date="2019" name="Nat. Ecol. Evol.">
        <title>Megaphylogeny resolves global patterns of mushroom evolution.</title>
        <authorList>
            <person name="Varga T."/>
            <person name="Krizsan K."/>
            <person name="Foldi C."/>
            <person name="Dima B."/>
            <person name="Sanchez-Garcia M."/>
            <person name="Sanchez-Ramirez S."/>
            <person name="Szollosi G.J."/>
            <person name="Szarkandi J.G."/>
            <person name="Papp V."/>
            <person name="Albert L."/>
            <person name="Andreopoulos W."/>
            <person name="Angelini C."/>
            <person name="Antonin V."/>
            <person name="Barry K.W."/>
            <person name="Bougher N.L."/>
            <person name="Buchanan P."/>
            <person name="Buyck B."/>
            <person name="Bense V."/>
            <person name="Catcheside P."/>
            <person name="Chovatia M."/>
            <person name="Cooper J."/>
            <person name="Damon W."/>
            <person name="Desjardin D."/>
            <person name="Finy P."/>
            <person name="Geml J."/>
            <person name="Haridas S."/>
            <person name="Hughes K."/>
            <person name="Justo A."/>
            <person name="Karasinski D."/>
            <person name="Kautmanova I."/>
            <person name="Kiss B."/>
            <person name="Kocsube S."/>
            <person name="Kotiranta H."/>
            <person name="LaButti K.M."/>
            <person name="Lechner B.E."/>
            <person name="Liimatainen K."/>
            <person name="Lipzen A."/>
            <person name="Lukacs Z."/>
            <person name="Mihaltcheva S."/>
            <person name="Morgado L.N."/>
            <person name="Niskanen T."/>
            <person name="Noordeloos M.E."/>
            <person name="Ohm R.A."/>
            <person name="Ortiz-Santana B."/>
            <person name="Ovrebo C."/>
            <person name="Racz N."/>
            <person name="Riley R."/>
            <person name="Savchenko A."/>
            <person name="Shiryaev A."/>
            <person name="Soop K."/>
            <person name="Spirin V."/>
            <person name="Szebenyi C."/>
            <person name="Tomsovsky M."/>
            <person name="Tulloss R.E."/>
            <person name="Uehling J."/>
            <person name="Grigoriev I.V."/>
            <person name="Vagvolgyi C."/>
            <person name="Papp T."/>
            <person name="Martin F.M."/>
            <person name="Miettinen O."/>
            <person name="Hibbett D.S."/>
            <person name="Nagy L.G."/>
        </authorList>
    </citation>
    <scope>NUCLEOTIDE SEQUENCE [LARGE SCALE GENOMIC DNA]</scope>
    <source>
        <strain evidence="2 3">FP101781</strain>
    </source>
</reference>
<sequence>MPAAASATRRNRTSHLSKLASSKLSGPYALPLRPDSEESDDAWSDSQSVNTGSWRALDLSKLDEPKDYQFQSGSRVWVRTSEHNWRLGKVVKDQSRRRPLARNPTQEADYYQVQFGVNGKMNTRKYFAPLNGEMKPDTHLIREMLQLGGWSDFLATGETGVGLIESPPS</sequence>